<dbReference type="EMBL" id="JANBPK010000823">
    <property type="protein sequence ID" value="KAJ2930711.1"/>
    <property type="molecule type" value="Genomic_DNA"/>
</dbReference>
<keyword evidence="2" id="KW-1185">Reference proteome</keyword>
<reference evidence="1" key="1">
    <citation type="submission" date="2022-06" db="EMBL/GenBank/DDBJ databases">
        <title>Genome Sequence of Candolleomyces eurysporus.</title>
        <authorList>
            <person name="Buettner E."/>
        </authorList>
    </citation>
    <scope>NUCLEOTIDE SEQUENCE</scope>
    <source>
        <strain evidence="1">VTCC 930004</strain>
    </source>
</reference>
<sequence length="694" mass="78651">MMDRLEVQYSENLKHLKARESQLADQTARYPDKLLAKWKMMSDVPVEEKGKVISLFEAQLKDSPPTQRKAYEKLLEDEKIGRYSGKDLTANAQFLNQGIELEDTQVQILAQAKVSASDRKKLYNDLVEWQATQLRLCPSLGSDYTQLIDPESPESVPLNLPSSFPQHIRAQLKLETLASEEYRLREGQAHNTLEGLRLTIQTYNFNLDFKKSNVREDKKKAAARYTRARQALLNLGLPANNKVLRKLDHTKLHGKNTAKPPNLGDLKREDPWFWNVGRPKAMSEKEEREWQIKPRDRAQEEKEILEEEIRREIKTFLTLAMIWTKLGDGASDRPGKAAYAFKQATMYTSLQRDAEEMAKRVDGKKSAMTKEDAKREVSRHIRQLITSKVGPPPEYSVKPFHRGHRVTVPQLNLGFMDYRKAGSWYQMCVGPPTSECWDVKKVIQAAPYDLVMVTSALFRLFLLYEEVLPDTEAAHHGRFQIHTAPGFQELWEEHYLDRDLQQQENESVLLEAGPSRGGNTIAQGGSYDISSFISLSPSLPSPRSALVQMALPGNASKPISISDDDSDVSSIDDNDMPAIRAVPVLVVAWIKDNARYCETLIISHSDRAVCLNNHKLERGACGIEAGDKLEVYKPTLHRWFPVGWATILGLFTSASGNSLFPCRSNVYRLQDFNLVQPIASHVPQLSMKGKGRAL</sequence>
<organism evidence="1 2">
    <name type="scientific">Candolleomyces eurysporus</name>
    <dbReference type="NCBI Taxonomy" id="2828524"/>
    <lineage>
        <taxon>Eukaryota</taxon>
        <taxon>Fungi</taxon>
        <taxon>Dikarya</taxon>
        <taxon>Basidiomycota</taxon>
        <taxon>Agaricomycotina</taxon>
        <taxon>Agaricomycetes</taxon>
        <taxon>Agaricomycetidae</taxon>
        <taxon>Agaricales</taxon>
        <taxon>Agaricineae</taxon>
        <taxon>Psathyrellaceae</taxon>
        <taxon>Candolleomyces</taxon>
    </lineage>
</organism>
<comment type="caution">
    <text evidence="1">The sequence shown here is derived from an EMBL/GenBank/DDBJ whole genome shotgun (WGS) entry which is preliminary data.</text>
</comment>
<evidence type="ECO:0000313" key="2">
    <source>
        <dbReference type="Proteomes" id="UP001140091"/>
    </source>
</evidence>
<proteinExistence type="predicted"/>
<evidence type="ECO:0000313" key="1">
    <source>
        <dbReference type="EMBL" id="KAJ2930711.1"/>
    </source>
</evidence>
<dbReference type="AlphaFoldDB" id="A0A9W8MHB9"/>
<accession>A0A9W8MHB9</accession>
<protein>
    <submittedName>
        <fullName evidence="1">Uncharacterized protein</fullName>
    </submittedName>
</protein>
<gene>
    <name evidence="1" type="ORF">H1R20_g6389</name>
</gene>
<name>A0A9W8MHB9_9AGAR</name>
<dbReference type="OrthoDB" id="3256058at2759"/>
<dbReference type="Proteomes" id="UP001140091">
    <property type="component" value="Unassembled WGS sequence"/>
</dbReference>
<feature type="non-terminal residue" evidence="1">
    <location>
        <position position="1"/>
    </location>
</feature>